<evidence type="ECO:0000313" key="2">
    <source>
        <dbReference type="Proteomes" id="UP001268819"/>
    </source>
</evidence>
<comment type="caution">
    <text evidence="1">The sequence shown here is derived from an EMBL/GenBank/DDBJ whole genome shotgun (WGS) entry which is preliminary data.</text>
</comment>
<proteinExistence type="predicted"/>
<evidence type="ECO:0000313" key="1">
    <source>
        <dbReference type="EMBL" id="MDR6592575.1"/>
    </source>
</evidence>
<gene>
    <name evidence="1" type="ORF">J2S66_000959</name>
</gene>
<name>A0ABU1PPL6_9PSEU</name>
<keyword evidence="2" id="KW-1185">Reference proteome</keyword>
<organism evidence="1 2">
    <name type="scientific">Saccharothrix longispora</name>
    <dbReference type="NCBI Taxonomy" id="33920"/>
    <lineage>
        <taxon>Bacteria</taxon>
        <taxon>Bacillati</taxon>
        <taxon>Actinomycetota</taxon>
        <taxon>Actinomycetes</taxon>
        <taxon>Pseudonocardiales</taxon>
        <taxon>Pseudonocardiaceae</taxon>
        <taxon>Saccharothrix</taxon>
    </lineage>
</organism>
<dbReference type="Proteomes" id="UP001268819">
    <property type="component" value="Unassembled WGS sequence"/>
</dbReference>
<protein>
    <submittedName>
        <fullName evidence="1">Uncharacterized protein</fullName>
    </submittedName>
</protein>
<dbReference type="EMBL" id="JAVDSG010000001">
    <property type="protein sequence ID" value="MDR6592575.1"/>
    <property type="molecule type" value="Genomic_DNA"/>
</dbReference>
<sequence length="30" mass="3323">MSRTLTRFGVLLATVALLSTSWSVTIDRRA</sequence>
<reference evidence="1 2" key="1">
    <citation type="submission" date="2023-07" db="EMBL/GenBank/DDBJ databases">
        <title>Sequencing the genomes of 1000 actinobacteria strains.</title>
        <authorList>
            <person name="Klenk H.-P."/>
        </authorList>
    </citation>
    <scope>NUCLEOTIDE SEQUENCE [LARGE SCALE GENOMIC DNA]</scope>
    <source>
        <strain evidence="1 2">DSM 43749</strain>
    </source>
</reference>
<accession>A0ABU1PPL6</accession>